<protein>
    <submittedName>
        <fullName evidence="1">Uncharacterized protein</fullName>
    </submittedName>
</protein>
<sequence length="74" mass="8207">MMKKLGSVTRGILDTAIDTKRLRGVQLPVGEPSQRITIMDGSAHDSEPIDPAPGKTWFLKDLPHLPCLRRRSTV</sequence>
<accession>A0A0C3KZW6</accession>
<dbReference type="EMBL" id="KN831944">
    <property type="protein sequence ID" value="KIO15072.1"/>
    <property type="molecule type" value="Genomic_DNA"/>
</dbReference>
<reference evidence="2" key="2">
    <citation type="submission" date="2015-01" db="EMBL/GenBank/DDBJ databases">
        <title>Evolutionary Origins and Diversification of the Mycorrhizal Mutualists.</title>
        <authorList>
            <consortium name="DOE Joint Genome Institute"/>
            <consortium name="Mycorrhizal Genomics Consortium"/>
            <person name="Kohler A."/>
            <person name="Kuo A."/>
            <person name="Nagy L.G."/>
            <person name="Floudas D."/>
            <person name="Copeland A."/>
            <person name="Barry K.W."/>
            <person name="Cichocki N."/>
            <person name="Veneault-Fourrey C."/>
            <person name="LaButti K."/>
            <person name="Lindquist E.A."/>
            <person name="Lipzen A."/>
            <person name="Lundell T."/>
            <person name="Morin E."/>
            <person name="Murat C."/>
            <person name="Riley R."/>
            <person name="Ohm R."/>
            <person name="Sun H."/>
            <person name="Tunlid A."/>
            <person name="Henrissat B."/>
            <person name="Grigoriev I.V."/>
            <person name="Hibbett D.S."/>
            <person name="Martin F."/>
        </authorList>
    </citation>
    <scope>NUCLEOTIDE SEQUENCE [LARGE SCALE GENOMIC DNA]</scope>
    <source>
        <strain evidence="2">Marx 270</strain>
    </source>
</reference>
<proteinExistence type="predicted"/>
<dbReference type="AlphaFoldDB" id="A0A0C3KZW6"/>
<name>A0A0C3KZW6_PISTI</name>
<evidence type="ECO:0000313" key="1">
    <source>
        <dbReference type="EMBL" id="KIO15072.1"/>
    </source>
</evidence>
<organism evidence="1 2">
    <name type="scientific">Pisolithus tinctorius Marx 270</name>
    <dbReference type="NCBI Taxonomy" id="870435"/>
    <lineage>
        <taxon>Eukaryota</taxon>
        <taxon>Fungi</taxon>
        <taxon>Dikarya</taxon>
        <taxon>Basidiomycota</taxon>
        <taxon>Agaricomycotina</taxon>
        <taxon>Agaricomycetes</taxon>
        <taxon>Agaricomycetidae</taxon>
        <taxon>Boletales</taxon>
        <taxon>Sclerodermatineae</taxon>
        <taxon>Pisolithaceae</taxon>
        <taxon>Pisolithus</taxon>
    </lineage>
</organism>
<dbReference type="Proteomes" id="UP000054217">
    <property type="component" value="Unassembled WGS sequence"/>
</dbReference>
<reference evidence="1 2" key="1">
    <citation type="submission" date="2014-04" db="EMBL/GenBank/DDBJ databases">
        <authorList>
            <consortium name="DOE Joint Genome Institute"/>
            <person name="Kuo A."/>
            <person name="Kohler A."/>
            <person name="Costa M.D."/>
            <person name="Nagy L.G."/>
            <person name="Floudas D."/>
            <person name="Copeland A."/>
            <person name="Barry K.W."/>
            <person name="Cichocki N."/>
            <person name="Veneault-Fourrey C."/>
            <person name="LaButti K."/>
            <person name="Lindquist E.A."/>
            <person name="Lipzen A."/>
            <person name="Lundell T."/>
            <person name="Morin E."/>
            <person name="Murat C."/>
            <person name="Sun H."/>
            <person name="Tunlid A."/>
            <person name="Henrissat B."/>
            <person name="Grigoriev I.V."/>
            <person name="Hibbett D.S."/>
            <person name="Martin F."/>
            <person name="Nordberg H.P."/>
            <person name="Cantor M.N."/>
            <person name="Hua S.X."/>
        </authorList>
    </citation>
    <scope>NUCLEOTIDE SEQUENCE [LARGE SCALE GENOMIC DNA]</scope>
    <source>
        <strain evidence="1 2">Marx 270</strain>
    </source>
</reference>
<dbReference type="HOGENOM" id="CLU_2688774_0_0_1"/>
<evidence type="ECO:0000313" key="2">
    <source>
        <dbReference type="Proteomes" id="UP000054217"/>
    </source>
</evidence>
<dbReference type="InParanoid" id="A0A0C3KZW6"/>
<keyword evidence="2" id="KW-1185">Reference proteome</keyword>
<gene>
    <name evidence="1" type="ORF">M404DRAFT_991768</name>
</gene>